<dbReference type="EMBL" id="KN847319">
    <property type="protein sequence ID" value="KIW56913.1"/>
    <property type="molecule type" value="Genomic_DNA"/>
</dbReference>
<evidence type="ECO:0000313" key="2">
    <source>
        <dbReference type="EMBL" id="KIW56913.1"/>
    </source>
</evidence>
<feature type="compositionally biased region" description="Polar residues" evidence="1">
    <location>
        <begin position="71"/>
        <end position="82"/>
    </location>
</feature>
<evidence type="ECO:0000313" key="3">
    <source>
        <dbReference type="Proteomes" id="UP000054342"/>
    </source>
</evidence>
<dbReference type="Proteomes" id="UP000054342">
    <property type="component" value="Unassembled WGS sequence"/>
</dbReference>
<dbReference type="HOGENOM" id="CLU_132774_0_0_1"/>
<feature type="compositionally biased region" description="Basic and acidic residues" evidence="1">
    <location>
        <begin position="1"/>
        <end position="17"/>
    </location>
</feature>
<gene>
    <name evidence="2" type="ORF">PV05_05529</name>
</gene>
<dbReference type="OrthoDB" id="5416172at2759"/>
<reference evidence="2 3" key="1">
    <citation type="submission" date="2015-01" db="EMBL/GenBank/DDBJ databases">
        <title>The Genome Sequence of Exophiala xenobiotica CBS118157.</title>
        <authorList>
            <consortium name="The Broad Institute Genomics Platform"/>
            <person name="Cuomo C."/>
            <person name="de Hoog S."/>
            <person name="Gorbushina A."/>
            <person name="Stielow B."/>
            <person name="Teixiera M."/>
            <person name="Abouelleil A."/>
            <person name="Chapman S.B."/>
            <person name="Priest M."/>
            <person name="Young S.K."/>
            <person name="Wortman J."/>
            <person name="Nusbaum C."/>
            <person name="Birren B."/>
        </authorList>
    </citation>
    <scope>NUCLEOTIDE SEQUENCE [LARGE SCALE GENOMIC DNA]</scope>
    <source>
        <strain evidence="2 3">CBS 118157</strain>
    </source>
</reference>
<accession>A0A0D2ENB3</accession>
<keyword evidence="3" id="KW-1185">Reference proteome</keyword>
<dbReference type="GeneID" id="25327437"/>
<dbReference type="RefSeq" id="XP_013317497.1">
    <property type="nucleotide sequence ID" value="XM_013462043.1"/>
</dbReference>
<evidence type="ECO:0000256" key="1">
    <source>
        <dbReference type="SAM" id="MobiDB-lite"/>
    </source>
</evidence>
<proteinExistence type="predicted"/>
<feature type="region of interest" description="Disordered" evidence="1">
    <location>
        <begin position="1"/>
        <end position="155"/>
    </location>
</feature>
<feature type="compositionally biased region" description="Basic and acidic residues" evidence="1">
    <location>
        <begin position="113"/>
        <end position="127"/>
    </location>
</feature>
<organism evidence="2 3">
    <name type="scientific">Exophiala xenobiotica</name>
    <dbReference type="NCBI Taxonomy" id="348802"/>
    <lineage>
        <taxon>Eukaryota</taxon>
        <taxon>Fungi</taxon>
        <taxon>Dikarya</taxon>
        <taxon>Ascomycota</taxon>
        <taxon>Pezizomycotina</taxon>
        <taxon>Eurotiomycetes</taxon>
        <taxon>Chaetothyriomycetidae</taxon>
        <taxon>Chaetothyriales</taxon>
        <taxon>Herpotrichiellaceae</taxon>
        <taxon>Exophiala</taxon>
    </lineage>
</organism>
<protein>
    <submittedName>
        <fullName evidence="2">Uncharacterized protein</fullName>
    </submittedName>
</protein>
<sequence>MPESGRDSGGDLFDMAKDGTSVPSNAAEPRLIPSKARPDQIASETDPNNLGGRTLHEAADNAGDIPRTTRDTATNDVLTGTGDSLPGQVDSKRLHNVPGGVTKDPFAKGSTRMTEHKKNPSDFEKGASDGPLTDRAPGEEELSDEQVMDRHERKD</sequence>
<dbReference type="AlphaFoldDB" id="A0A0D2ENB3"/>
<name>A0A0D2ENB3_9EURO</name>